<dbReference type="PANTHER" id="PTHR10660:SF2">
    <property type="entry name" value="LD45860P"/>
    <property type="match status" value="1"/>
</dbReference>
<dbReference type="PANTHER" id="PTHR10660">
    <property type="entry name" value="PROTEASOME REGULATOR PA28"/>
    <property type="match status" value="1"/>
</dbReference>
<dbReference type="InterPro" id="IPR003186">
    <property type="entry name" value="PA28_C"/>
</dbReference>
<sequence length="203" mass="24034">MDADANKNLFTELYINIKQQAEKSVSILVDHAYEIETFLKSDLFSNNECINHENSTSSNNQLNTIIYSVQNHLRNFIEIVEYLTLWLELEIPAYSESDDFHIVVQNEILDEIALMKANCVTYMGQIVDYREQRAVANKELFKRPQLDDNYHLISNLDYQLYRNLKLMLIEMKSYILRICNILTKNKHLINRSSSYHQHVNNYF</sequence>
<dbReference type="InterPro" id="IPR036252">
    <property type="entry name" value="Proteasome_activ_sf"/>
</dbReference>
<evidence type="ECO:0000256" key="1">
    <source>
        <dbReference type="ARBA" id="ARBA00005883"/>
    </source>
</evidence>
<protein>
    <recommendedName>
        <fullName evidence="3">Proteasome activator PA28 C-terminal domain-containing protein</fullName>
    </recommendedName>
</protein>
<dbReference type="Pfam" id="PF02252">
    <property type="entry name" value="PA28_C"/>
    <property type="match status" value="1"/>
</dbReference>
<comment type="similarity">
    <text evidence="1">Belongs to the PA28 family.</text>
</comment>
<dbReference type="GO" id="GO:0061136">
    <property type="term" value="P:regulation of proteasomal protein catabolic process"/>
    <property type="evidence" value="ECO:0007669"/>
    <property type="project" value="TreeGrafter"/>
</dbReference>
<evidence type="ECO:0000313" key="6">
    <source>
        <dbReference type="Proteomes" id="UP000663891"/>
    </source>
</evidence>
<dbReference type="InterPro" id="IPR009077">
    <property type="entry name" value="Proteasome_activ_PA28"/>
</dbReference>
<dbReference type="AlphaFoldDB" id="A0A813TXT7"/>
<accession>A0A813TXT7</accession>
<dbReference type="GO" id="GO:0008537">
    <property type="term" value="C:proteasome activator complex"/>
    <property type="evidence" value="ECO:0007669"/>
    <property type="project" value="InterPro"/>
</dbReference>
<dbReference type="Proteomes" id="UP000663881">
    <property type="component" value="Unassembled WGS sequence"/>
</dbReference>
<comment type="caution">
    <text evidence="4">The sequence shown here is derived from an EMBL/GenBank/DDBJ whole genome shotgun (WGS) entry which is preliminary data.</text>
</comment>
<evidence type="ECO:0000259" key="3">
    <source>
        <dbReference type="Pfam" id="PF02252"/>
    </source>
</evidence>
<evidence type="ECO:0000313" key="5">
    <source>
        <dbReference type="EMBL" id="CAF3601710.1"/>
    </source>
</evidence>
<dbReference type="GO" id="GO:2000045">
    <property type="term" value="P:regulation of G1/S transition of mitotic cell cycle"/>
    <property type="evidence" value="ECO:0007669"/>
    <property type="project" value="TreeGrafter"/>
</dbReference>
<evidence type="ECO:0000256" key="2">
    <source>
        <dbReference type="ARBA" id="ARBA00022942"/>
    </source>
</evidence>
<dbReference type="SUPFAM" id="SSF47216">
    <property type="entry name" value="Proteasome activator"/>
    <property type="match status" value="1"/>
</dbReference>
<dbReference type="GO" id="GO:0005737">
    <property type="term" value="C:cytoplasm"/>
    <property type="evidence" value="ECO:0007669"/>
    <property type="project" value="TreeGrafter"/>
</dbReference>
<gene>
    <name evidence="5" type="ORF">OKA104_LOCUS6651</name>
    <name evidence="4" type="ORF">VCS650_LOCUS5066</name>
</gene>
<dbReference type="InterPro" id="IPR036997">
    <property type="entry name" value="PA28_C_sf"/>
</dbReference>
<proteinExistence type="inferred from homology"/>
<dbReference type="EMBL" id="CAJOAY010000247">
    <property type="protein sequence ID" value="CAF3601710.1"/>
    <property type="molecule type" value="Genomic_DNA"/>
</dbReference>
<organism evidence="4 6">
    <name type="scientific">Adineta steineri</name>
    <dbReference type="NCBI Taxonomy" id="433720"/>
    <lineage>
        <taxon>Eukaryota</taxon>
        <taxon>Metazoa</taxon>
        <taxon>Spiralia</taxon>
        <taxon>Gnathifera</taxon>
        <taxon>Rotifera</taxon>
        <taxon>Eurotatoria</taxon>
        <taxon>Bdelloidea</taxon>
        <taxon>Adinetida</taxon>
        <taxon>Adinetidae</taxon>
        <taxon>Adineta</taxon>
    </lineage>
</organism>
<dbReference type="EMBL" id="CAJNON010000029">
    <property type="protein sequence ID" value="CAF0820879.1"/>
    <property type="molecule type" value="Genomic_DNA"/>
</dbReference>
<dbReference type="GO" id="GO:0061133">
    <property type="term" value="F:endopeptidase activator activity"/>
    <property type="evidence" value="ECO:0007669"/>
    <property type="project" value="TreeGrafter"/>
</dbReference>
<keyword evidence="2" id="KW-0647">Proteasome</keyword>
<dbReference type="Proteomes" id="UP000663891">
    <property type="component" value="Unassembled WGS sequence"/>
</dbReference>
<dbReference type="GO" id="GO:0005654">
    <property type="term" value="C:nucleoplasm"/>
    <property type="evidence" value="ECO:0007669"/>
    <property type="project" value="TreeGrafter"/>
</dbReference>
<evidence type="ECO:0000313" key="4">
    <source>
        <dbReference type="EMBL" id="CAF0820879.1"/>
    </source>
</evidence>
<feature type="domain" description="Proteasome activator PA28 C-terminal" evidence="3">
    <location>
        <begin position="57"/>
        <end position="190"/>
    </location>
</feature>
<dbReference type="OrthoDB" id="6591885at2759"/>
<name>A0A813TXT7_9BILA</name>
<dbReference type="Gene3D" id="1.20.120.180">
    <property type="entry name" value="Proteasome activator pa28, C-terminal domain"/>
    <property type="match status" value="1"/>
</dbReference>
<reference evidence="4" key="1">
    <citation type="submission" date="2021-02" db="EMBL/GenBank/DDBJ databases">
        <authorList>
            <person name="Nowell W R."/>
        </authorList>
    </citation>
    <scope>NUCLEOTIDE SEQUENCE</scope>
</reference>